<comment type="subcellular location">
    <subcellularLocation>
        <location evidence="1">Cell membrane</location>
        <topology evidence="1">Multi-pass membrane protein</topology>
    </subcellularLocation>
</comment>
<feature type="transmembrane region" description="Helical" evidence="7">
    <location>
        <begin position="176"/>
        <end position="202"/>
    </location>
</feature>
<accession>A0A2W1JT71</accession>
<reference evidence="8 9" key="1">
    <citation type="journal article" date="2018" name="Sci. Rep.">
        <title>A novel species of the marine cyanobacterium Acaryochloris with a unique pigment content and lifestyle.</title>
        <authorList>
            <person name="Partensky F."/>
            <person name="Six C."/>
            <person name="Ratin M."/>
            <person name="Garczarek L."/>
            <person name="Vaulot D."/>
            <person name="Probert I."/>
            <person name="Calteau A."/>
            <person name="Gourvil P."/>
            <person name="Marie D."/>
            <person name="Grebert T."/>
            <person name="Bouchier C."/>
            <person name="Le Panse S."/>
            <person name="Gachenot M."/>
            <person name="Rodriguez F."/>
            <person name="Garrido J.L."/>
        </authorList>
    </citation>
    <scope>NUCLEOTIDE SEQUENCE [LARGE SCALE GENOMIC DNA]</scope>
    <source>
        <strain evidence="8 9">RCC1774</strain>
    </source>
</reference>
<evidence type="ECO:0000313" key="8">
    <source>
        <dbReference type="EMBL" id="PZD74315.1"/>
    </source>
</evidence>
<dbReference type="AlphaFoldDB" id="A0A2W1JT71"/>
<feature type="transmembrane region" description="Helical" evidence="7">
    <location>
        <begin position="12"/>
        <end position="29"/>
    </location>
</feature>
<evidence type="ECO:0000256" key="3">
    <source>
        <dbReference type="ARBA" id="ARBA00022475"/>
    </source>
</evidence>
<dbReference type="EMBL" id="PQWO01000003">
    <property type="protein sequence ID" value="PZD74315.1"/>
    <property type="molecule type" value="Genomic_DNA"/>
</dbReference>
<evidence type="ECO:0000256" key="2">
    <source>
        <dbReference type="ARBA" id="ARBA00022448"/>
    </source>
</evidence>
<keyword evidence="2" id="KW-0813">Transport</keyword>
<dbReference type="Gene3D" id="1.10.1760.20">
    <property type="match status" value="1"/>
</dbReference>
<dbReference type="InterPro" id="IPR002751">
    <property type="entry name" value="CbiM/NikMN"/>
</dbReference>
<proteinExistence type="predicted"/>
<sequence length="212" mass="22666">MHISDGLLPAKVCLIGYAITGGLTWYSLRQINHRPTITEEIPKASLLTAAFFAASAIRFPVPPASVHFVFNGALGAVLDCYAFPAVLVGLFFQALVFGHGGLTTLGINAVIMGLPAILAARIFRVRQWVGHKSAWSTNLFAFLAGAFGIGLSALLFYGLVIMTIPADVDAALEQQVSYGLLVAHIPLVLLEGTFTALLVSFLTRMKPEVIPE</sequence>
<evidence type="ECO:0000313" key="9">
    <source>
        <dbReference type="Proteomes" id="UP000248857"/>
    </source>
</evidence>
<evidence type="ECO:0000256" key="6">
    <source>
        <dbReference type="ARBA" id="ARBA00023136"/>
    </source>
</evidence>
<keyword evidence="9" id="KW-1185">Reference proteome</keyword>
<protein>
    <submittedName>
        <fullName evidence="8">Fused nickel transport protein NikMN</fullName>
    </submittedName>
</protein>
<evidence type="ECO:0000256" key="1">
    <source>
        <dbReference type="ARBA" id="ARBA00004651"/>
    </source>
</evidence>
<dbReference type="PANTHER" id="PTHR34229:SF1">
    <property type="entry name" value="METAL TRANSPORT PROTEIN HI_1621-RELATED"/>
    <property type="match status" value="1"/>
</dbReference>
<evidence type="ECO:0000256" key="4">
    <source>
        <dbReference type="ARBA" id="ARBA00022692"/>
    </source>
</evidence>
<gene>
    <name evidence="8" type="primary">nikMN</name>
    <name evidence="8" type="ORF">C1752_01123</name>
</gene>
<dbReference type="OrthoDB" id="9809846at2"/>
<dbReference type="GO" id="GO:0005886">
    <property type="term" value="C:plasma membrane"/>
    <property type="evidence" value="ECO:0007669"/>
    <property type="project" value="UniProtKB-SubCell"/>
</dbReference>
<feature type="transmembrane region" description="Helical" evidence="7">
    <location>
        <begin position="98"/>
        <end position="118"/>
    </location>
</feature>
<keyword evidence="6 7" id="KW-0472">Membrane</keyword>
<dbReference type="NCBIfam" id="NF004906">
    <property type="entry name" value="PRK06265.2-1"/>
    <property type="match status" value="1"/>
</dbReference>
<evidence type="ECO:0000256" key="7">
    <source>
        <dbReference type="SAM" id="Phobius"/>
    </source>
</evidence>
<comment type="caution">
    <text evidence="8">The sequence shown here is derived from an EMBL/GenBank/DDBJ whole genome shotgun (WGS) entry which is preliminary data.</text>
</comment>
<keyword evidence="3" id="KW-1003">Cell membrane</keyword>
<feature type="transmembrane region" description="Helical" evidence="7">
    <location>
        <begin position="139"/>
        <end position="164"/>
    </location>
</feature>
<keyword evidence="4 7" id="KW-0812">Transmembrane</keyword>
<dbReference type="RefSeq" id="WP_110985111.1">
    <property type="nucleotide sequence ID" value="NZ_CAWNWM010000003.1"/>
</dbReference>
<feature type="transmembrane region" description="Helical" evidence="7">
    <location>
        <begin position="68"/>
        <end position="92"/>
    </location>
</feature>
<dbReference type="Proteomes" id="UP000248857">
    <property type="component" value="Unassembled WGS sequence"/>
</dbReference>
<dbReference type="PANTHER" id="PTHR34229">
    <property type="entry name" value="METAL TRANSPORT PROTEIN HI_1621-RELATED"/>
    <property type="match status" value="1"/>
</dbReference>
<feature type="transmembrane region" description="Helical" evidence="7">
    <location>
        <begin position="41"/>
        <end position="61"/>
    </location>
</feature>
<organism evidence="8 9">
    <name type="scientific">Acaryochloris thomasi RCC1774</name>
    <dbReference type="NCBI Taxonomy" id="1764569"/>
    <lineage>
        <taxon>Bacteria</taxon>
        <taxon>Bacillati</taxon>
        <taxon>Cyanobacteriota</taxon>
        <taxon>Cyanophyceae</taxon>
        <taxon>Acaryochloridales</taxon>
        <taxon>Acaryochloridaceae</taxon>
        <taxon>Acaryochloris</taxon>
        <taxon>Acaryochloris thomasi</taxon>
    </lineage>
</organism>
<dbReference type="Pfam" id="PF01891">
    <property type="entry name" value="CbiM"/>
    <property type="match status" value="1"/>
</dbReference>
<name>A0A2W1JT71_9CYAN</name>
<dbReference type="GO" id="GO:0000041">
    <property type="term" value="P:transition metal ion transport"/>
    <property type="evidence" value="ECO:0007669"/>
    <property type="project" value="InterPro"/>
</dbReference>
<evidence type="ECO:0000256" key="5">
    <source>
        <dbReference type="ARBA" id="ARBA00022989"/>
    </source>
</evidence>
<keyword evidence="5 7" id="KW-1133">Transmembrane helix</keyword>